<sequence length="143" mass="15447">MFLRHNFRQGNRVAHVLATSSLTDSSSSLCHCFAIPPYYVLSLLDQDLSSSVLATKLVDANNNSVNEAFRVHTKSKKGRTSRDMYVYPNSVVDEAVVAGTIRGNSDETIDGAVRGVDGAVGDVAASQWGTQLNRGRSTQGDKQ</sequence>
<reference evidence="1" key="1">
    <citation type="submission" date="2023-12" db="EMBL/GenBank/DDBJ databases">
        <title>Genome assembly of Anisodus tanguticus.</title>
        <authorList>
            <person name="Wang Y.-J."/>
        </authorList>
    </citation>
    <scope>NUCLEOTIDE SEQUENCE</scope>
    <source>
        <strain evidence="1">KB-2021</strain>
        <tissue evidence="1">Leaf</tissue>
    </source>
</reference>
<dbReference type="EMBL" id="JAVYJV010000008">
    <property type="protein sequence ID" value="KAK4365327.1"/>
    <property type="molecule type" value="Genomic_DNA"/>
</dbReference>
<comment type="caution">
    <text evidence="1">The sequence shown here is derived from an EMBL/GenBank/DDBJ whole genome shotgun (WGS) entry which is preliminary data.</text>
</comment>
<evidence type="ECO:0000313" key="2">
    <source>
        <dbReference type="Proteomes" id="UP001291623"/>
    </source>
</evidence>
<dbReference type="AlphaFoldDB" id="A0AAE1S9C7"/>
<dbReference type="Proteomes" id="UP001291623">
    <property type="component" value="Unassembled WGS sequence"/>
</dbReference>
<proteinExistence type="predicted"/>
<accession>A0AAE1S9C7</accession>
<organism evidence="1 2">
    <name type="scientific">Anisodus tanguticus</name>
    <dbReference type="NCBI Taxonomy" id="243964"/>
    <lineage>
        <taxon>Eukaryota</taxon>
        <taxon>Viridiplantae</taxon>
        <taxon>Streptophyta</taxon>
        <taxon>Embryophyta</taxon>
        <taxon>Tracheophyta</taxon>
        <taxon>Spermatophyta</taxon>
        <taxon>Magnoliopsida</taxon>
        <taxon>eudicotyledons</taxon>
        <taxon>Gunneridae</taxon>
        <taxon>Pentapetalae</taxon>
        <taxon>asterids</taxon>
        <taxon>lamiids</taxon>
        <taxon>Solanales</taxon>
        <taxon>Solanaceae</taxon>
        <taxon>Solanoideae</taxon>
        <taxon>Hyoscyameae</taxon>
        <taxon>Anisodus</taxon>
    </lineage>
</organism>
<keyword evidence="2" id="KW-1185">Reference proteome</keyword>
<name>A0AAE1S9C7_9SOLA</name>
<gene>
    <name evidence="1" type="ORF">RND71_016685</name>
</gene>
<protein>
    <submittedName>
        <fullName evidence="1">Uncharacterized protein</fullName>
    </submittedName>
</protein>
<evidence type="ECO:0000313" key="1">
    <source>
        <dbReference type="EMBL" id="KAK4365327.1"/>
    </source>
</evidence>